<keyword evidence="1" id="KW-1133">Transmembrane helix</keyword>
<sequence>MFILTIEIILCVLMLCLFKVRLIKKENQEISRLITYRQVENTYITNHALTLTRNRIKNNLEC</sequence>
<dbReference type="EMBL" id="NGKB01000014">
    <property type="protein sequence ID" value="RSU11344.1"/>
    <property type="molecule type" value="Genomic_DNA"/>
</dbReference>
<dbReference type="Proteomes" id="UP000288028">
    <property type="component" value="Unassembled WGS sequence"/>
</dbReference>
<keyword evidence="1" id="KW-0472">Membrane</keyword>
<keyword evidence="3" id="KW-1185">Reference proteome</keyword>
<proteinExistence type="predicted"/>
<gene>
    <name evidence="2" type="ORF">CBF28_12240</name>
</gene>
<feature type="transmembrane region" description="Helical" evidence="1">
    <location>
        <begin position="6"/>
        <end position="23"/>
    </location>
</feature>
<evidence type="ECO:0000256" key="1">
    <source>
        <dbReference type="SAM" id="Phobius"/>
    </source>
</evidence>
<evidence type="ECO:0000313" key="3">
    <source>
        <dbReference type="Proteomes" id="UP000288028"/>
    </source>
</evidence>
<keyword evidence="1" id="KW-0812">Transmembrane</keyword>
<dbReference type="AlphaFoldDB" id="A0A430ATF3"/>
<name>A0A430ATF3_9ENTE</name>
<protein>
    <submittedName>
        <fullName evidence="2">Uncharacterized protein</fullName>
    </submittedName>
</protein>
<evidence type="ECO:0000313" key="2">
    <source>
        <dbReference type="EMBL" id="RSU11344.1"/>
    </source>
</evidence>
<organism evidence="2 3">
    <name type="scientific">Vagococcus carniphilus</name>
    <dbReference type="NCBI Taxonomy" id="218144"/>
    <lineage>
        <taxon>Bacteria</taxon>
        <taxon>Bacillati</taxon>
        <taxon>Bacillota</taxon>
        <taxon>Bacilli</taxon>
        <taxon>Lactobacillales</taxon>
        <taxon>Enterococcaceae</taxon>
        <taxon>Vagococcus</taxon>
    </lineage>
</organism>
<reference evidence="2 3" key="1">
    <citation type="submission" date="2017-05" db="EMBL/GenBank/DDBJ databases">
        <title>Vagococcus spp. assemblies.</title>
        <authorList>
            <person name="Gulvik C.A."/>
        </authorList>
    </citation>
    <scope>NUCLEOTIDE SEQUENCE [LARGE SCALE GENOMIC DNA]</scope>
    <source>
        <strain evidence="2 3">SS1714</strain>
    </source>
</reference>
<comment type="caution">
    <text evidence="2">The sequence shown here is derived from an EMBL/GenBank/DDBJ whole genome shotgun (WGS) entry which is preliminary data.</text>
</comment>
<accession>A0A430ATF3</accession>